<accession>A0A8S4P9N1</accession>
<feature type="compositionally biased region" description="Polar residues" evidence="3">
    <location>
        <begin position="819"/>
        <end position="831"/>
    </location>
</feature>
<dbReference type="GO" id="GO:0005096">
    <property type="term" value="F:GTPase activator activity"/>
    <property type="evidence" value="ECO:0007669"/>
    <property type="project" value="UniProtKB-KW"/>
</dbReference>
<dbReference type="FunFam" id="3.40.50.11210:FF:000001">
    <property type="entry name" value="Ral GTPase-activating protein subunit alpha-1 isoform 1"/>
    <property type="match status" value="1"/>
</dbReference>
<dbReference type="EMBL" id="CAIIXF020000008">
    <property type="protein sequence ID" value="CAH1791020.1"/>
    <property type="molecule type" value="Genomic_DNA"/>
</dbReference>
<feature type="region of interest" description="Disordered" evidence="3">
    <location>
        <begin position="324"/>
        <end position="386"/>
    </location>
</feature>
<dbReference type="GO" id="GO:0005634">
    <property type="term" value="C:nucleus"/>
    <property type="evidence" value="ECO:0007669"/>
    <property type="project" value="InterPro"/>
</dbReference>
<dbReference type="Pfam" id="PF20412">
    <property type="entry name" value="RALGAPB_N"/>
    <property type="match status" value="1"/>
</dbReference>
<evidence type="ECO:0000256" key="3">
    <source>
        <dbReference type="SAM" id="MobiDB-lite"/>
    </source>
</evidence>
<feature type="compositionally biased region" description="Polar residues" evidence="3">
    <location>
        <begin position="731"/>
        <end position="744"/>
    </location>
</feature>
<dbReference type="InterPro" id="IPR046859">
    <property type="entry name" value="RGPA/RALGAPB_N"/>
</dbReference>
<dbReference type="Pfam" id="PF02145">
    <property type="entry name" value="Rap_GAP"/>
    <property type="match status" value="1"/>
</dbReference>
<evidence type="ECO:0000313" key="5">
    <source>
        <dbReference type="EMBL" id="CAH1791020.1"/>
    </source>
</evidence>
<dbReference type="GO" id="GO:0051056">
    <property type="term" value="P:regulation of small GTPase mediated signal transduction"/>
    <property type="evidence" value="ECO:0007669"/>
    <property type="project" value="InterPro"/>
</dbReference>
<feature type="domain" description="Rap-GAP" evidence="4">
    <location>
        <begin position="1756"/>
        <end position="1964"/>
    </location>
</feature>
<dbReference type="SUPFAM" id="SSF111347">
    <property type="entry name" value="Rap/Ran-GAP"/>
    <property type="match status" value="1"/>
</dbReference>
<evidence type="ECO:0000259" key="4">
    <source>
        <dbReference type="PROSITE" id="PS50085"/>
    </source>
</evidence>
<keyword evidence="2" id="KW-0597">Phosphoprotein</keyword>
<evidence type="ECO:0000256" key="1">
    <source>
        <dbReference type="ARBA" id="ARBA00022468"/>
    </source>
</evidence>
<dbReference type="GO" id="GO:0005737">
    <property type="term" value="C:cytoplasm"/>
    <property type="evidence" value="ECO:0007669"/>
    <property type="project" value="TreeGrafter"/>
</dbReference>
<dbReference type="PANTHER" id="PTHR10063">
    <property type="entry name" value="TUBERIN"/>
    <property type="match status" value="1"/>
</dbReference>
<feature type="compositionally biased region" description="Polar residues" evidence="3">
    <location>
        <begin position="481"/>
        <end position="500"/>
    </location>
</feature>
<organism evidence="5 6">
    <name type="scientific">Owenia fusiformis</name>
    <name type="common">Polychaete worm</name>
    <dbReference type="NCBI Taxonomy" id="6347"/>
    <lineage>
        <taxon>Eukaryota</taxon>
        <taxon>Metazoa</taxon>
        <taxon>Spiralia</taxon>
        <taxon>Lophotrochozoa</taxon>
        <taxon>Annelida</taxon>
        <taxon>Polychaeta</taxon>
        <taxon>Sedentaria</taxon>
        <taxon>Canalipalpata</taxon>
        <taxon>Sabellida</taxon>
        <taxon>Oweniida</taxon>
        <taxon>Oweniidae</taxon>
        <taxon>Owenia</taxon>
    </lineage>
</organism>
<dbReference type="OrthoDB" id="19311at2759"/>
<comment type="caution">
    <text evidence="5">The sequence shown here is derived from an EMBL/GenBank/DDBJ whole genome shotgun (WGS) entry which is preliminary data.</text>
</comment>
<keyword evidence="6" id="KW-1185">Reference proteome</keyword>
<feature type="compositionally biased region" description="Low complexity" evidence="3">
    <location>
        <begin position="753"/>
        <end position="771"/>
    </location>
</feature>
<feature type="region of interest" description="Disordered" evidence="3">
    <location>
        <begin position="448"/>
        <end position="521"/>
    </location>
</feature>
<feature type="compositionally biased region" description="Low complexity" evidence="3">
    <location>
        <begin position="2000"/>
        <end position="2009"/>
    </location>
</feature>
<feature type="region of interest" description="Disordered" evidence="3">
    <location>
        <begin position="946"/>
        <end position="968"/>
    </location>
</feature>
<keyword evidence="1" id="KW-0343">GTPase activation</keyword>
<dbReference type="Proteomes" id="UP000749559">
    <property type="component" value="Unassembled WGS sequence"/>
</dbReference>
<name>A0A8S4P9N1_OWEFU</name>
<evidence type="ECO:0000313" key="6">
    <source>
        <dbReference type="Proteomes" id="UP000749559"/>
    </source>
</evidence>
<feature type="region of interest" description="Disordered" evidence="3">
    <location>
        <begin position="705"/>
        <end position="905"/>
    </location>
</feature>
<sequence length="2026" mass="227146">MEVRPSRGHKTCQIRNEAQARSNVVGLRCKREDMIETYKLMKGLYNIPVDNWDLAEAKSFFEQNYAHIYYIFYDVFISVEGDLRQRANKAHKEEFDNVLFIFEKILLLLPELIHKRWQYHSMGRLLKKLLHPANTLKIRREGMRLFIIWYMIMQENATEECHMTYASLVPMVGSTNMPLDQDMYMVRVAAAPFAGPEGSSKKGAYLAAVNPVEICPVIPMQPNEKLPENLTKYFLESLMTFMVSEVTKIEWSNREMQEFSFNFVFNRFKKYYLLHIFPDFSRLTSIYDPILDLPEERPPPIGDKVLQSCQEVVVRWVAIFTHHTKKPPEQPPANTPVPDGESGDQASPTGSRHDPSEQRPPGSNNSTLSGTSNLTEKDTCSVSSEDHSVSEYEIVKRCLYSTRENVNLIHEIFRQAFLFPFQHTGAMKRVIGVYKEWLQTDTKPLFLHEAPEASPRTSPTPKMSPRDSVDSSSPVEMPNSLPLSNITEENASISSATATPDTPDKDKAWMSTDPSDGMRPGLRNDSYLGAITDISDSEVEQNVKAGMQRFIQLFVTHTSNVFLLQSESKLIDEQVDMCKRVLNIYRFMVMHHHMTPKTWEQLLLILLKITSGVLQATPSTGKERTLGGQLAQPIFQTLIVTWIKANLNVLISSELWDQFLVVLSSLTQWEELIREWAKTMDTLTRVLARQVYNLDLQDLPLDRLTEQKKKKKRGGENRAAAKNSVDRTFSRGWSQNEKSTNDSNAESKKLQSHSETPSSPSASSSTTEVSSRFLSENPDLDASFNIMSKSRVKRERSISGSEQQKTDATEAEMMEPLLRSNSDSNLSTAQDGRTHNPYASPGNSFNSSMSSQRSRKSTCSSVVSDSQGDSACEEVDGDTSSAQVSPDTVHTSESDTPSLNASVIPGFTDATSINSDAGSVKYDVLTDQSTDSISLDKSELDAILRGSREPSIVSHDSKPSSRSQSPISDIVMQGLTSGADKNSITPDRESIHIDVAEENHLEKTLQSDMDDAYRSVLAGGSVQGWTPDVSVVLWRRMLGILGDINHIEDPNIHTRVYEYLCELMTTMLKMRTNQSVTSDGMMSPPPPELIPPLQIVTPWLFEALNLPQTYKKGKLLAYRLLCELTIRRHDSILGMDHLSQFYRVLHYSLVDSDQDVINELVQGCGLKFFSTPLDGNTMLMLDFIHAASTVVASTNVKETPRAEAISLLGSLLCFPNQFGEMPVLKPKSVDITHLTASDSKDHIITMLLKAGKKEPAGLARCIAISSLGVFLYEELTHRTMHCRLKEAINVLLVTLRFNQKNVAQVAADMLLLLCDHVDALLNHQPDLPKRIIEVTASTISSLLPGLEHSHEDDKTLMVSMIFCLLEWTMRVPIEMLLGLTESNTTLIYKVFRVLNLAVNGVSPHGMSSKASVASFSELIQDDEFDSLRDGTMTPNTPKTPNDHIDIIKGHRRAGSDIPKITENNIVKLAARTALSHLVNHLGHFPMGSGAGRLNSEVQEQHDSAAKQMEDLNTEIFSQNNVQFFVLNNSTLVSFVEVPAMDMPGGGVTAGLTTAKTVTRAIIRDSCGKFCWDSSILYGPPRCRAGSFPEEPQPRFHVGDRKSLTEEVLGEFQAKYDRHITVVRNPTELPDYSTTQDHHDNLNDLLQYIGHTSPECLLHPGEPLNIPPAAPSSLNCHLESKMVSTVLTQRDEEMDYFMKHKADNSMVAQPLTPSISKDENSPFHLCRHMVNQLGLMSWGKRAQVDLLKKNEKLLRELKHLDSQRCRETHKIAVFYIGPGQEDKQSLLSNKGGSKQYEDFLAGLGWEVDLETHCGFLGGLQRNKSTGTSAPYYATSTLEVIFHVSTRMPSDTEDERHRKLRHLGNDEVHIIWSEHTRDYRRGIIPTEFGDVIIVISPLHNGLYRIHIDRKPEVPYFGPLFDGAIVDHAILPGLVRATAINASRTKRATMPYYMAFYEERTKYLETLIQQHKQATMFEEFAGHVFAPVLAPGSDITGMDFSLPSPTSSTHTPELNGKPLTSAKHSKGKI</sequence>
<dbReference type="InterPro" id="IPR027107">
    <property type="entry name" value="Tuberin/Ral-act_asu"/>
</dbReference>
<feature type="compositionally biased region" description="Basic and acidic residues" evidence="3">
    <location>
        <begin position="375"/>
        <end position="386"/>
    </location>
</feature>
<protein>
    <recommendedName>
        <fullName evidence="4">Rap-GAP domain-containing protein</fullName>
    </recommendedName>
</protein>
<dbReference type="PROSITE" id="PS50085">
    <property type="entry name" value="RAPGAP"/>
    <property type="match status" value="1"/>
</dbReference>
<dbReference type="Gene3D" id="3.40.50.11210">
    <property type="entry name" value="Rap/Ran-GAP"/>
    <property type="match status" value="1"/>
</dbReference>
<gene>
    <name evidence="5" type="ORF">OFUS_LOCUS16158</name>
</gene>
<proteinExistence type="predicted"/>
<dbReference type="InterPro" id="IPR035974">
    <property type="entry name" value="Rap/Ran-GAP_sf"/>
</dbReference>
<dbReference type="InterPro" id="IPR016024">
    <property type="entry name" value="ARM-type_fold"/>
</dbReference>
<feature type="region of interest" description="Disordered" evidence="3">
    <location>
        <begin position="1997"/>
        <end position="2026"/>
    </location>
</feature>
<feature type="compositionally biased region" description="Low complexity" evidence="3">
    <location>
        <begin position="840"/>
        <end position="861"/>
    </location>
</feature>
<feature type="compositionally biased region" description="Polar residues" evidence="3">
    <location>
        <begin position="878"/>
        <end position="901"/>
    </location>
</feature>
<reference evidence="5" key="1">
    <citation type="submission" date="2022-03" db="EMBL/GenBank/DDBJ databases">
        <authorList>
            <person name="Martin C."/>
        </authorList>
    </citation>
    <scope>NUCLEOTIDE SEQUENCE</scope>
</reference>
<dbReference type="InterPro" id="IPR000331">
    <property type="entry name" value="Rap/Ran_GAP_dom"/>
</dbReference>
<dbReference type="PANTHER" id="PTHR10063:SF11">
    <property type="entry name" value="RHO GTPASE-ACTIVATING PROTEIN CG5521-RELATED"/>
    <property type="match status" value="1"/>
</dbReference>
<feature type="compositionally biased region" description="Low complexity" evidence="3">
    <location>
        <begin position="362"/>
        <end position="374"/>
    </location>
</feature>
<dbReference type="SUPFAM" id="SSF48371">
    <property type="entry name" value="ARM repeat"/>
    <property type="match status" value="1"/>
</dbReference>
<evidence type="ECO:0000256" key="2">
    <source>
        <dbReference type="ARBA" id="ARBA00022553"/>
    </source>
</evidence>